<dbReference type="Proteomes" id="UP000683360">
    <property type="component" value="Unassembled WGS sequence"/>
</dbReference>
<organism evidence="2 3">
    <name type="scientific">Mytilus edulis</name>
    <name type="common">Blue mussel</name>
    <dbReference type="NCBI Taxonomy" id="6550"/>
    <lineage>
        <taxon>Eukaryota</taxon>
        <taxon>Metazoa</taxon>
        <taxon>Spiralia</taxon>
        <taxon>Lophotrochozoa</taxon>
        <taxon>Mollusca</taxon>
        <taxon>Bivalvia</taxon>
        <taxon>Autobranchia</taxon>
        <taxon>Pteriomorphia</taxon>
        <taxon>Mytilida</taxon>
        <taxon>Mytiloidea</taxon>
        <taxon>Mytilidae</taxon>
        <taxon>Mytilinae</taxon>
        <taxon>Mytilus</taxon>
    </lineage>
</organism>
<keyword evidence="3" id="KW-1185">Reference proteome</keyword>
<feature type="chain" id="PRO_5035798439" evidence="1">
    <location>
        <begin position="18"/>
        <end position="544"/>
    </location>
</feature>
<comment type="caution">
    <text evidence="2">The sequence shown here is derived from an EMBL/GenBank/DDBJ whole genome shotgun (WGS) entry which is preliminary data.</text>
</comment>
<evidence type="ECO:0000313" key="3">
    <source>
        <dbReference type="Proteomes" id="UP000683360"/>
    </source>
</evidence>
<dbReference type="EMBL" id="CAJPWZ010002624">
    <property type="protein sequence ID" value="CAG2242076.1"/>
    <property type="molecule type" value="Genomic_DNA"/>
</dbReference>
<gene>
    <name evidence="2" type="ORF">MEDL_54268</name>
</gene>
<evidence type="ECO:0000313" key="2">
    <source>
        <dbReference type="EMBL" id="CAG2242076.1"/>
    </source>
</evidence>
<proteinExistence type="predicted"/>
<dbReference type="AlphaFoldDB" id="A0A8S3U8F7"/>
<accession>A0A8S3U8F7</accession>
<keyword evidence="1" id="KW-0732">Signal</keyword>
<protein>
    <submittedName>
        <fullName evidence="2">SLC35A1_2_3</fullName>
    </submittedName>
</protein>
<sequence length="544" mass="59175">MLCNLILSFKWTSFVTGHILKGVCRPICAEIKSSVKSLLACINVAETGLNETGKHLPSDLMVVMNTDKWTIPPLYAWMMGKVTTIVLLSQKNASNGQVFVTGHILKGVCRPICAEIKSSVKSLLACINVAETGLNETGKHLPSDLMVVMNTDKWTIPPLYAWMMGKVTTIVLLSQKRPICAEIKSSVKSLLACINVAETGLNETGKHLPSDLMVVMNTDKWTIPPLYAWMMGKVTTIVLLSQKNASNGQVFVTGHILKGVCRPICAEIKSSVKSLLACINVAETGLNETASNGQVFVTGHILKGVCRPICAEIKSSVKSLLACINVAETGLNETGKHLPSDLMVVMNTDKWTIPPLYAWMMGKIKHVLILAEGAVGHAIERGISVSKLVEKVYISPPCNEIITEHKKISTSNGQVFVTGHILKGVCRPICAEIKSSVKSLLACINVAETGLNETGKHLPSDLMVVMNTDKWTIPPLYAWMMGKTFASALELMFTAVLCWMIFGISIDMYTVVALGIVTAATFLYSHKPVVNLAKTDEHKTKEDV</sequence>
<name>A0A8S3U8F7_MYTED</name>
<evidence type="ECO:0000256" key="1">
    <source>
        <dbReference type="SAM" id="SignalP"/>
    </source>
</evidence>
<feature type="signal peptide" evidence="1">
    <location>
        <begin position="1"/>
        <end position="17"/>
    </location>
</feature>
<reference evidence="2" key="1">
    <citation type="submission" date="2021-03" db="EMBL/GenBank/DDBJ databases">
        <authorList>
            <person name="Bekaert M."/>
        </authorList>
    </citation>
    <scope>NUCLEOTIDE SEQUENCE</scope>
</reference>